<dbReference type="InterPro" id="IPR036765">
    <property type="entry name" value="ZipA_FtsZ-bd_C_sf"/>
</dbReference>
<accession>A0A7Z6ZT37</accession>
<keyword evidence="5 8" id="KW-1133">Transmembrane helix</keyword>
<evidence type="ECO:0000313" key="12">
    <source>
        <dbReference type="EMBL" id="RUO40757.1"/>
    </source>
</evidence>
<evidence type="ECO:0000256" key="10">
    <source>
        <dbReference type="SAM" id="MobiDB-lite"/>
    </source>
</evidence>
<feature type="transmembrane region" description="Helical" evidence="8">
    <location>
        <begin position="6"/>
        <end position="27"/>
    </location>
</feature>
<dbReference type="SMART" id="SM00771">
    <property type="entry name" value="ZipA_C"/>
    <property type="match status" value="1"/>
</dbReference>
<evidence type="ECO:0000256" key="1">
    <source>
        <dbReference type="ARBA" id="ARBA00022475"/>
    </source>
</evidence>
<evidence type="ECO:0000256" key="7">
    <source>
        <dbReference type="ARBA" id="ARBA00023306"/>
    </source>
</evidence>
<evidence type="ECO:0000256" key="2">
    <source>
        <dbReference type="ARBA" id="ARBA00022519"/>
    </source>
</evidence>
<evidence type="ECO:0000256" key="3">
    <source>
        <dbReference type="ARBA" id="ARBA00022618"/>
    </source>
</evidence>
<dbReference type="NCBIfam" id="TIGR02205">
    <property type="entry name" value="septum_zipA"/>
    <property type="match status" value="1"/>
</dbReference>
<comment type="function">
    <text evidence="8 9">Essential cell division protein that stabilizes the FtsZ protofilaments by cross-linking them and that serves as a cytoplasmic membrane anchor for the Z ring. Also required for the recruitment to the septal ring of downstream cell division proteins.</text>
</comment>
<evidence type="ECO:0000259" key="11">
    <source>
        <dbReference type="SMART" id="SM00771"/>
    </source>
</evidence>
<keyword evidence="3 8" id="KW-0132">Cell division</keyword>
<gene>
    <name evidence="8 12" type="primary">zipA</name>
    <name evidence="12" type="ORF">CWE22_00675</name>
</gene>
<dbReference type="AlphaFoldDB" id="A0A7Z6ZT37"/>
<dbReference type="Gene3D" id="3.30.1400.10">
    <property type="entry name" value="ZipA, C-terminal FtsZ-binding domain"/>
    <property type="match status" value="1"/>
</dbReference>
<name>A0A7Z6ZT37_9GAMM</name>
<keyword evidence="1 8" id="KW-1003">Cell membrane</keyword>
<dbReference type="EMBL" id="PIPR01000001">
    <property type="protein sequence ID" value="RUO40757.1"/>
    <property type="molecule type" value="Genomic_DNA"/>
</dbReference>
<dbReference type="PANTHER" id="PTHR38685:SF1">
    <property type="entry name" value="CELL DIVISION PROTEIN ZIPA"/>
    <property type="match status" value="1"/>
</dbReference>
<protein>
    <recommendedName>
        <fullName evidence="8 9">Cell division protein ZipA</fullName>
    </recommendedName>
</protein>
<sequence>MSNMQIVFTVIGLILILAIIGHGMWTIRKNERRDSDRAAALDRKRQSADGFDDDGIGAVRVIKRTDSQPKPAAKSAPEPLSEPKPTPEPASESAPEPHLEPQSESLEVESTETEAAPVRAQDDVVEPPSMRATDDLPESIPSMTAEPSQAQMDLKVERKPDEKIITEEPEEVIVLHVTGNFEGAILLQQMTELGFKYGDFDIFHRHVDTAGNGPVLFSLANMFNPGTFDIDHMETFQTDGIALFLALPIKGDSKQAFTMMHNAAVKLAAAVDKGQVLDEHRNPLTRQSVQHIHQRIREFERKRLIRQ</sequence>
<evidence type="ECO:0000256" key="6">
    <source>
        <dbReference type="ARBA" id="ARBA00023136"/>
    </source>
</evidence>
<comment type="caution">
    <text evidence="12">The sequence shown here is derived from an EMBL/GenBank/DDBJ whole genome shotgun (WGS) entry which is preliminary data.</text>
</comment>
<dbReference type="GO" id="GO:0043093">
    <property type="term" value="P:FtsZ-dependent cytokinesis"/>
    <property type="evidence" value="ECO:0007669"/>
    <property type="project" value="UniProtKB-UniRule"/>
</dbReference>
<evidence type="ECO:0000256" key="4">
    <source>
        <dbReference type="ARBA" id="ARBA00022692"/>
    </source>
</evidence>
<feature type="region of interest" description="Disordered" evidence="10">
    <location>
        <begin position="34"/>
        <end position="152"/>
    </location>
</feature>
<feature type="compositionally biased region" description="Polar residues" evidence="10">
    <location>
        <begin position="141"/>
        <end position="151"/>
    </location>
</feature>
<dbReference type="GO" id="GO:0005886">
    <property type="term" value="C:plasma membrane"/>
    <property type="evidence" value="ECO:0007669"/>
    <property type="project" value="UniProtKB-SubCell"/>
</dbReference>
<dbReference type="GO" id="GO:0032153">
    <property type="term" value="C:cell division site"/>
    <property type="evidence" value="ECO:0007669"/>
    <property type="project" value="UniProtKB-UniRule"/>
</dbReference>
<dbReference type="SUPFAM" id="SSF64383">
    <property type="entry name" value="Cell-division protein ZipA, C-terminal domain"/>
    <property type="match status" value="1"/>
</dbReference>
<keyword evidence="7 8" id="KW-0131">Cell cycle</keyword>
<evidence type="ECO:0000256" key="8">
    <source>
        <dbReference type="HAMAP-Rule" id="MF_00509"/>
    </source>
</evidence>
<evidence type="ECO:0000256" key="9">
    <source>
        <dbReference type="RuleBase" id="RU003612"/>
    </source>
</evidence>
<dbReference type="GO" id="GO:0000917">
    <property type="term" value="P:division septum assembly"/>
    <property type="evidence" value="ECO:0007669"/>
    <property type="project" value="TreeGrafter"/>
</dbReference>
<keyword evidence="4 8" id="KW-0812">Transmembrane</keyword>
<dbReference type="InterPro" id="IPR007449">
    <property type="entry name" value="ZipA_FtsZ-bd_C"/>
</dbReference>
<dbReference type="Pfam" id="PF04354">
    <property type="entry name" value="ZipA_C"/>
    <property type="match status" value="1"/>
</dbReference>
<reference evidence="13" key="1">
    <citation type="journal article" date="2018" name="Front. Microbiol.">
        <title>Genome-Based Analysis Reveals the Taxonomy and Diversity of the Family Idiomarinaceae.</title>
        <authorList>
            <person name="Liu Y."/>
            <person name="Lai Q."/>
            <person name="Shao Z."/>
        </authorList>
    </citation>
    <scope>NUCLEOTIDE SEQUENCE [LARGE SCALE GENOMIC DNA]</scope>
    <source>
        <strain evidence="13">KYW314</strain>
    </source>
</reference>
<keyword evidence="6 8" id="KW-0472">Membrane</keyword>
<evidence type="ECO:0000313" key="13">
    <source>
        <dbReference type="Proteomes" id="UP000287766"/>
    </source>
</evidence>
<feature type="compositionally biased region" description="Basic and acidic residues" evidence="10">
    <location>
        <begin position="34"/>
        <end position="47"/>
    </location>
</feature>
<feature type="domain" description="ZipA C-terminal FtsZ-binding" evidence="11">
    <location>
        <begin position="169"/>
        <end position="296"/>
    </location>
</feature>
<dbReference type="RefSeq" id="WP_169929491.1">
    <property type="nucleotide sequence ID" value="NZ_PIPR01000001.1"/>
</dbReference>
<comment type="similarity">
    <text evidence="8 9">Belongs to the ZipA family.</text>
</comment>
<dbReference type="InterPro" id="IPR011919">
    <property type="entry name" value="Cell_div_ZipA"/>
</dbReference>
<dbReference type="PANTHER" id="PTHR38685">
    <property type="entry name" value="CELL DIVISION PROTEIN ZIPA"/>
    <property type="match status" value="1"/>
</dbReference>
<comment type="subunit">
    <text evidence="8">Interacts with FtsZ via their C-terminal domains.</text>
</comment>
<comment type="subcellular location">
    <subcellularLocation>
        <location evidence="8">Cell inner membrane</location>
        <topology evidence="8">Single-pass type I membrane protein</topology>
    </subcellularLocation>
    <text evidence="8">Localizes to the Z ring in an FtsZ-dependent manner.</text>
</comment>
<evidence type="ECO:0000256" key="5">
    <source>
        <dbReference type="ARBA" id="ARBA00022989"/>
    </source>
</evidence>
<keyword evidence="2 8" id="KW-0997">Cell inner membrane</keyword>
<dbReference type="Proteomes" id="UP000287766">
    <property type="component" value="Unassembled WGS sequence"/>
</dbReference>
<organism evidence="12 13">
    <name type="scientific">Pseudidiomarina aestuarii</name>
    <dbReference type="NCBI Taxonomy" id="624146"/>
    <lineage>
        <taxon>Bacteria</taxon>
        <taxon>Pseudomonadati</taxon>
        <taxon>Pseudomonadota</taxon>
        <taxon>Gammaproteobacteria</taxon>
        <taxon>Alteromonadales</taxon>
        <taxon>Idiomarinaceae</taxon>
        <taxon>Pseudidiomarina</taxon>
    </lineage>
</organism>
<dbReference type="HAMAP" id="MF_00509">
    <property type="entry name" value="ZipA"/>
    <property type="match status" value="1"/>
</dbReference>
<keyword evidence="13" id="KW-1185">Reference proteome</keyword>
<proteinExistence type="inferred from homology"/>